<comment type="caution">
    <text evidence="6">The sequence shown here is derived from an EMBL/GenBank/DDBJ whole genome shotgun (WGS) entry which is preliminary data.</text>
</comment>
<evidence type="ECO:0000256" key="1">
    <source>
        <dbReference type="ARBA" id="ARBA00009437"/>
    </source>
</evidence>
<dbReference type="SUPFAM" id="SSF53850">
    <property type="entry name" value="Periplasmic binding protein-like II"/>
    <property type="match status" value="1"/>
</dbReference>
<evidence type="ECO:0000313" key="6">
    <source>
        <dbReference type="EMBL" id="KAB7660614.1"/>
    </source>
</evidence>
<dbReference type="Proteomes" id="UP000430564">
    <property type="component" value="Unassembled WGS sequence"/>
</dbReference>
<dbReference type="GO" id="GO:0043565">
    <property type="term" value="F:sequence-specific DNA binding"/>
    <property type="evidence" value="ECO:0007669"/>
    <property type="project" value="TreeGrafter"/>
</dbReference>
<dbReference type="InterPro" id="IPR005119">
    <property type="entry name" value="LysR_subst-bd"/>
</dbReference>
<evidence type="ECO:0000313" key="7">
    <source>
        <dbReference type="Proteomes" id="UP000430564"/>
    </source>
</evidence>
<dbReference type="GO" id="GO:0006351">
    <property type="term" value="P:DNA-templated transcription"/>
    <property type="evidence" value="ECO:0007669"/>
    <property type="project" value="TreeGrafter"/>
</dbReference>
<dbReference type="EMBL" id="WEHX01000028">
    <property type="protein sequence ID" value="KAB7660614.1"/>
    <property type="molecule type" value="Genomic_DNA"/>
</dbReference>
<dbReference type="InterPro" id="IPR036388">
    <property type="entry name" value="WH-like_DNA-bd_sf"/>
</dbReference>
<name>A0A6I1EQP5_9BURK</name>
<feature type="domain" description="HTH lysR-type" evidence="5">
    <location>
        <begin position="1"/>
        <end position="59"/>
    </location>
</feature>
<reference evidence="6 7" key="1">
    <citation type="submission" date="2019-10" db="EMBL/GenBank/DDBJ databases">
        <title>Genome diversity of Sutterella seckii.</title>
        <authorList>
            <person name="Chaplin A.V."/>
            <person name="Sokolova S.R."/>
            <person name="Mosin K.A."/>
            <person name="Ivanova E.L."/>
            <person name="Kochetkova T.O."/>
            <person name="Goltsov A.Y."/>
            <person name="Trofimov D.Y."/>
            <person name="Efimov B.A."/>
        </authorList>
    </citation>
    <scope>NUCLEOTIDE SEQUENCE [LARGE SCALE GENOMIC DNA]</scope>
    <source>
        <strain evidence="6 7">ASD393</strain>
    </source>
</reference>
<dbReference type="OrthoDB" id="9786526at2"/>
<accession>A0A6I1EQP5</accession>
<keyword evidence="4" id="KW-0804">Transcription</keyword>
<dbReference type="Gene3D" id="3.40.190.290">
    <property type="match status" value="1"/>
</dbReference>
<keyword evidence="3" id="KW-0238">DNA-binding</keyword>
<dbReference type="CDD" id="cd08422">
    <property type="entry name" value="PBP2_CrgA_like"/>
    <property type="match status" value="1"/>
</dbReference>
<gene>
    <name evidence="6" type="ORF">GBM95_05765</name>
</gene>
<dbReference type="PROSITE" id="PS50931">
    <property type="entry name" value="HTH_LYSR"/>
    <property type="match status" value="1"/>
</dbReference>
<dbReference type="InterPro" id="IPR058163">
    <property type="entry name" value="LysR-type_TF_proteobact-type"/>
</dbReference>
<dbReference type="FunFam" id="1.10.10.10:FF:000001">
    <property type="entry name" value="LysR family transcriptional regulator"/>
    <property type="match status" value="1"/>
</dbReference>
<dbReference type="Gene3D" id="1.10.10.10">
    <property type="entry name" value="Winged helix-like DNA-binding domain superfamily/Winged helix DNA-binding domain"/>
    <property type="match status" value="1"/>
</dbReference>
<protein>
    <submittedName>
        <fullName evidence="6">LysR family transcriptional regulator</fullName>
    </submittedName>
</protein>
<dbReference type="GO" id="GO:0003700">
    <property type="term" value="F:DNA-binding transcription factor activity"/>
    <property type="evidence" value="ECO:0007669"/>
    <property type="project" value="InterPro"/>
</dbReference>
<dbReference type="InterPro" id="IPR036390">
    <property type="entry name" value="WH_DNA-bd_sf"/>
</dbReference>
<evidence type="ECO:0000256" key="2">
    <source>
        <dbReference type="ARBA" id="ARBA00023015"/>
    </source>
</evidence>
<dbReference type="SUPFAM" id="SSF46785">
    <property type="entry name" value="Winged helix' DNA-binding domain"/>
    <property type="match status" value="1"/>
</dbReference>
<evidence type="ECO:0000256" key="3">
    <source>
        <dbReference type="ARBA" id="ARBA00023125"/>
    </source>
</evidence>
<evidence type="ECO:0000256" key="4">
    <source>
        <dbReference type="ARBA" id="ARBA00023163"/>
    </source>
</evidence>
<evidence type="ECO:0000259" key="5">
    <source>
        <dbReference type="PROSITE" id="PS50931"/>
    </source>
</evidence>
<dbReference type="RefSeq" id="WP_152158222.1">
    <property type="nucleotide sequence ID" value="NZ_WEHX01000028.1"/>
</dbReference>
<dbReference type="PANTHER" id="PTHR30537">
    <property type="entry name" value="HTH-TYPE TRANSCRIPTIONAL REGULATOR"/>
    <property type="match status" value="1"/>
</dbReference>
<dbReference type="Pfam" id="PF00126">
    <property type="entry name" value="HTH_1"/>
    <property type="match status" value="1"/>
</dbReference>
<dbReference type="PANTHER" id="PTHR30537:SF3">
    <property type="entry name" value="TRANSCRIPTIONAL REGULATORY PROTEIN"/>
    <property type="match status" value="1"/>
</dbReference>
<dbReference type="AlphaFoldDB" id="A0A6I1EQP5"/>
<dbReference type="InterPro" id="IPR000847">
    <property type="entry name" value="LysR_HTH_N"/>
</dbReference>
<dbReference type="Pfam" id="PF03466">
    <property type="entry name" value="LysR_substrate"/>
    <property type="match status" value="1"/>
</dbReference>
<proteinExistence type="inferred from homology"/>
<comment type="similarity">
    <text evidence="1">Belongs to the LysR transcriptional regulatory family.</text>
</comment>
<organism evidence="6 7">
    <name type="scientific">Sutterella seckii</name>
    <dbReference type="NCBI Taxonomy" id="1944635"/>
    <lineage>
        <taxon>Bacteria</taxon>
        <taxon>Pseudomonadati</taxon>
        <taxon>Pseudomonadota</taxon>
        <taxon>Betaproteobacteria</taxon>
        <taxon>Burkholderiales</taxon>
        <taxon>Sutterellaceae</taxon>
        <taxon>Sutterella</taxon>
    </lineage>
</organism>
<keyword evidence="2" id="KW-0805">Transcription regulation</keyword>
<sequence>MDKIKSLETFVRVADLNGFARAAESLGLSRASVTRTVAELEETMHLRLFNRTTRSVSLTSDGERVFEEAREILRRTDEMFASPGSSELTGRLRVAATTSFAEFFLCGILEEFGEKHPGLSIELLASDRVLPLVESGIDLAFEVAPEPMPGTAARRLGLCRSCLFASQDYLSRHPAPSEPDDLRAHRLIGLLGENHWILARGSETRRIAVHAPLRYSAAGLIRDAVLRGNGIACLPDIAGEGEEAAERLVQILPEWHLPTRDIYALFPALKFIHRGAHLLAEEVESRINARSGGAGS</sequence>